<comment type="caution">
    <text evidence="6">The sequence shown here is derived from an EMBL/GenBank/DDBJ whole genome shotgun (WGS) entry which is preliminary data.</text>
</comment>
<sequence length="169" mass="17495">MDPALEKAFDGDRLLFFFALLMMGVAIAMFLKRDTSGGAAAKRKAGRWAIAVAGGVTGLLSGFFGIGGGFLIVPALMWTTGMPILDAVGTSLFAVASFGLTTASNYAFSGFVDWPLTAALVAGGAAGSVLGERGARYLSTKDGRLDIGFSARVFVVAIYMAIESQYAVS</sequence>
<feature type="transmembrane region" description="Helical" evidence="5">
    <location>
        <begin position="85"/>
        <end position="108"/>
    </location>
</feature>
<evidence type="ECO:0000256" key="5">
    <source>
        <dbReference type="RuleBase" id="RU363041"/>
    </source>
</evidence>
<feature type="transmembrane region" description="Helical" evidence="5">
    <location>
        <begin position="51"/>
        <end position="73"/>
    </location>
</feature>
<evidence type="ECO:0000256" key="1">
    <source>
        <dbReference type="ARBA" id="ARBA00004141"/>
    </source>
</evidence>
<keyword evidence="7" id="KW-1185">Reference proteome</keyword>
<evidence type="ECO:0000256" key="2">
    <source>
        <dbReference type="ARBA" id="ARBA00022692"/>
    </source>
</evidence>
<evidence type="ECO:0000256" key="4">
    <source>
        <dbReference type="ARBA" id="ARBA00023136"/>
    </source>
</evidence>
<dbReference type="InterPro" id="IPR051598">
    <property type="entry name" value="TSUP/Inactive_protease-like"/>
</dbReference>
<dbReference type="GO" id="GO:0005886">
    <property type="term" value="C:plasma membrane"/>
    <property type="evidence" value="ECO:0007669"/>
    <property type="project" value="UniProtKB-SubCell"/>
</dbReference>
<comment type="similarity">
    <text evidence="5">Belongs to the 4-toluene sulfonate uptake permease (TSUP) (TC 2.A.102) family.</text>
</comment>
<dbReference type="Pfam" id="PF01925">
    <property type="entry name" value="TauE"/>
    <property type="match status" value="1"/>
</dbReference>
<keyword evidence="4 5" id="KW-0472">Membrane</keyword>
<dbReference type="InterPro" id="IPR002781">
    <property type="entry name" value="TM_pro_TauE-like"/>
</dbReference>
<protein>
    <recommendedName>
        <fullName evidence="5">Probable membrane transporter protein</fullName>
    </recommendedName>
</protein>
<dbReference type="AlphaFoldDB" id="A0A2W7MY86"/>
<dbReference type="PANTHER" id="PTHR43701">
    <property type="entry name" value="MEMBRANE TRANSPORTER PROTEIN MJ0441-RELATED"/>
    <property type="match status" value="1"/>
</dbReference>
<dbReference type="Proteomes" id="UP000248916">
    <property type="component" value="Unassembled WGS sequence"/>
</dbReference>
<keyword evidence="5" id="KW-1003">Cell membrane</keyword>
<name>A0A2W7MY86_9RHOB</name>
<reference evidence="6 7" key="1">
    <citation type="submission" date="2018-06" db="EMBL/GenBank/DDBJ databases">
        <title>Genomic Encyclopedia of Archaeal and Bacterial Type Strains, Phase II (KMG-II): from individual species to whole genera.</title>
        <authorList>
            <person name="Goeker M."/>
        </authorList>
    </citation>
    <scope>NUCLEOTIDE SEQUENCE [LARGE SCALE GENOMIC DNA]</scope>
    <source>
        <strain evidence="6 7">DSM 22009</strain>
    </source>
</reference>
<evidence type="ECO:0000256" key="3">
    <source>
        <dbReference type="ARBA" id="ARBA00022989"/>
    </source>
</evidence>
<feature type="transmembrane region" description="Helical" evidence="5">
    <location>
        <begin position="143"/>
        <end position="162"/>
    </location>
</feature>
<evidence type="ECO:0000313" key="7">
    <source>
        <dbReference type="Proteomes" id="UP000248916"/>
    </source>
</evidence>
<feature type="transmembrane region" description="Helical" evidence="5">
    <location>
        <begin position="14"/>
        <end position="31"/>
    </location>
</feature>
<dbReference type="PANTHER" id="PTHR43701:SF2">
    <property type="entry name" value="MEMBRANE TRANSPORTER PROTEIN YJNA-RELATED"/>
    <property type="match status" value="1"/>
</dbReference>
<comment type="subcellular location">
    <subcellularLocation>
        <location evidence="5">Cell membrane</location>
        <topology evidence="5">Multi-pass membrane protein</topology>
    </subcellularLocation>
    <subcellularLocation>
        <location evidence="1">Membrane</location>
        <topology evidence="1">Multi-pass membrane protein</topology>
    </subcellularLocation>
</comment>
<dbReference type="EMBL" id="QKZL01000022">
    <property type="protein sequence ID" value="PZX12790.1"/>
    <property type="molecule type" value="Genomic_DNA"/>
</dbReference>
<feature type="transmembrane region" description="Helical" evidence="5">
    <location>
        <begin position="114"/>
        <end position="131"/>
    </location>
</feature>
<gene>
    <name evidence="6" type="ORF">LX81_03497</name>
</gene>
<organism evidence="6 7">
    <name type="scientific">Palleronia aestuarii</name>
    <dbReference type="NCBI Taxonomy" id="568105"/>
    <lineage>
        <taxon>Bacteria</taxon>
        <taxon>Pseudomonadati</taxon>
        <taxon>Pseudomonadota</taxon>
        <taxon>Alphaproteobacteria</taxon>
        <taxon>Rhodobacterales</taxon>
        <taxon>Roseobacteraceae</taxon>
        <taxon>Palleronia</taxon>
    </lineage>
</organism>
<evidence type="ECO:0000313" key="6">
    <source>
        <dbReference type="EMBL" id="PZX12790.1"/>
    </source>
</evidence>
<accession>A0A2W7MY86</accession>
<keyword evidence="2 5" id="KW-0812">Transmembrane</keyword>
<keyword evidence="3 5" id="KW-1133">Transmembrane helix</keyword>
<proteinExistence type="inferred from homology"/>